<keyword evidence="1" id="KW-0175">Coiled coil</keyword>
<feature type="region of interest" description="Disordered" evidence="2">
    <location>
        <begin position="1"/>
        <end position="161"/>
    </location>
</feature>
<dbReference type="EMBL" id="BFEA01000074">
    <property type="protein sequence ID" value="GBG66451.1"/>
    <property type="molecule type" value="Genomic_DNA"/>
</dbReference>
<keyword evidence="4" id="KW-1185">Reference proteome</keyword>
<feature type="compositionally biased region" description="Acidic residues" evidence="2">
    <location>
        <begin position="151"/>
        <end position="161"/>
    </location>
</feature>
<dbReference type="Gramene" id="GBG66451">
    <property type="protein sequence ID" value="GBG66451"/>
    <property type="gene ID" value="CBR_g61494"/>
</dbReference>
<feature type="compositionally biased region" description="Basic and acidic residues" evidence="2">
    <location>
        <begin position="127"/>
        <end position="137"/>
    </location>
</feature>
<name>A0A388K8U5_CHABU</name>
<evidence type="ECO:0000256" key="1">
    <source>
        <dbReference type="SAM" id="Coils"/>
    </source>
</evidence>
<accession>A0A388K8U5</accession>
<dbReference type="AlphaFoldDB" id="A0A388K8U5"/>
<evidence type="ECO:0000313" key="4">
    <source>
        <dbReference type="Proteomes" id="UP000265515"/>
    </source>
</evidence>
<feature type="compositionally biased region" description="Polar residues" evidence="2">
    <location>
        <begin position="272"/>
        <end position="286"/>
    </location>
</feature>
<reference evidence="3 4" key="1">
    <citation type="journal article" date="2018" name="Cell">
        <title>The Chara Genome: Secondary Complexity and Implications for Plant Terrestrialization.</title>
        <authorList>
            <person name="Nishiyama T."/>
            <person name="Sakayama H."/>
            <person name="Vries J.D."/>
            <person name="Buschmann H."/>
            <person name="Saint-Marcoux D."/>
            <person name="Ullrich K.K."/>
            <person name="Haas F.B."/>
            <person name="Vanderstraeten L."/>
            <person name="Becker D."/>
            <person name="Lang D."/>
            <person name="Vosolsobe S."/>
            <person name="Rombauts S."/>
            <person name="Wilhelmsson P.K.I."/>
            <person name="Janitza P."/>
            <person name="Kern R."/>
            <person name="Heyl A."/>
            <person name="Rumpler F."/>
            <person name="Villalobos L.I.A.C."/>
            <person name="Clay J.M."/>
            <person name="Skokan R."/>
            <person name="Toyoda A."/>
            <person name="Suzuki Y."/>
            <person name="Kagoshima H."/>
            <person name="Schijlen E."/>
            <person name="Tajeshwar N."/>
            <person name="Catarino B."/>
            <person name="Hetherington A.J."/>
            <person name="Saltykova A."/>
            <person name="Bonnot C."/>
            <person name="Breuninger H."/>
            <person name="Symeonidi A."/>
            <person name="Radhakrishnan G.V."/>
            <person name="Van Nieuwerburgh F."/>
            <person name="Deforce D."/>
            <person name="Chang C."/>
            <person name="Karol K.G."/>
            <person name="Hedrich R."/>
            <person name="Ulvskov P."/>
            <person name="Glockner G."/>
            <person name="Delwiche C.F."/>
            <person name="Petrasek J."/>
            <person name="Van de Peer Y."/>
            <person name="Friml J."/>
            <person name="Beilby M."/>
            <person name="Dolan L."/>
            <person name="Kohara Y."/>
            <person name="Sugano S."/>
            <person name="Fujiyama A."/>
            <person name="Delaux P.-M."/>
            <person name="Quint M."/>
            <person name="TheiBen G."/>
            <person name="Hagemann M."/>
            <person name="Harholt J."/>
            <person name="Dunand C."/>
            <person name="Zachgo S."/>
            <person name="Langdale J."/>
            <person name="Maumus F."/>
            <person name="Straeten D.V.D."/>
            <person name="Gould S.B."/>
            <person name="Rensing S.A."/>
        </authorList>
    </citation>
    <scope>NUCLEOTIDE SEQUENCE [LARGE SCALE GENOMIC DNA]</scope>
    <source>
        <strain evidence="3 4">S276</strain>
    </source>
</reference>
<feature type="region of interest" description="Disordered" evidence="2">
    <location>
        <begin position="250"/>
        <end position="295"/>
    </location>
</feature>
<gene>
    <name evidence="3" type="ORF">CBR_g61494</name>
</gene>
<evidence type="ECO:0000256" key="2">
    <source>
        <dbReference type="SAM" id="MobiDB-lite"/>
    </source>
</evidence>
<feature type="coiled-coil region" evidence="1">
    <location>
        <begin position="297"/>
        <end position="324"/>
    </location>
</feature>
<feature type="compositionally biased region" description="Polar residues" evidence="2">
    <location>
        <begin position="83"/>
        <end position="92"/>
    </location>
</feature>
<sequence length="508" mass="57812">MEGEVASTKPGSTATSLKRKTRAEESSEMEQSEQGEQGSKRAQSKGTRDTSEPQQSRGDPDQEMETKQVGSGALSPLEEPMEVSQQADSSQSRSHKQEKGEATSQDDGDTSKGGESFEEGPASSVTEPKRGRERGDGEEGEESDENSRDDGWEDAEEEEEQETLERWVKCVHALEWEHHVECEIRLAHHKHLRNLKEATTTTEGITITNRFEILKKEKKINEFYVAQYGWKAQHRNNDIQVQNEGYSKQFEWPKTYQPKGMKRSERKKKAQQETQQADKQGQSQASTEEEMGDEELMEDVRRQAAILEAQINVLKDQNPELDEDTMNLEKIAYTPHKENEAAERLHAKNSPRRRVILPFRWNEDHKEWEVAIHRSLALVTLEEANFSGQSLKVTILEDLPTHAYVIGDWKHQREDNADTASAIQTADYMPIMFRLQETAKLSEGLIWMPWQVVETILYGLLGGLVAVEWVARSAAIVVKADTFSWKSEFIEKRIARGATRLDLLESGS</sequence>
<protein>
    <submittedName>
        <fullName evidence="3">Uncharacterized protein</fullName>
    </submittedName>
</protein>
<organism evidence="3 4">
    <name type="scientific">Chara braunii</name>
    <name type="common">Braun's stonewort</name>
    <dbReference type="NCBI Taxonomy" id="69332"/>
    <lineage>
        <taxon>Eukaryota</taxon>
        <taxon>Viridiplantae</taxon>
        <taxon>Streptophyta</taxon>
        <taxon>Charophyceae</taxon>
        <taxon>Charales</taxon>
        <taxon>Characeae</taxon>
        <taxon>Chara</taxon>
    </lineage>
</organism>
<proteinExistence type="predicted"/>
<comment type="caution">
    <text evidence="3">The sequence shown here is derived from an EMBL/GenBank/DDBJ whole genome shotgun (WGS) entry which is preliminary data.</text>
</comment>
<dbReference type="Proteomes" id="UP000265515">
    <property type="component" value="Unassembled WGS sequence"/>
</dbReference>
<feature type="compositionally biased region" description="Basic residues" evidence="2">
    <location>
        <begin position="260"/>
        <end position="269"/>
    </location>
</feature>
<evidence type="ECO:0000313" key="3">
    <source>
        <dbReference type="EMBL" id="GBG66451.1"/>
    </source>
</evidence>